<reference evidence="1 2" key="1">
    <citation type="journal article" date="2019" name="Int. J. Syst. Evol. Microbiol.">
        <title>The Global Catalogue of Microorganisms (GCM) 10K type strain sequencing project: providing services to taxonomists for standard genome sequencing and annotation.</title>
        <authorList>
            <consortium name="The Broad Institute Genomics Platform"/>
            <consortium name="The Broad Institute Genome Sequencing Center for Infectious Disease"/>
            <person name="Wu L."/>
            <person name="Ma J."/>
        </authorList>
    </citation>
    <scope>NUCLEOTIDE SEQUENCE [LARGE SCALE GENOMIC DNA]</scope>
    <source>
        <strain evidence="1 2">JCM 17504</strain>
    </source>
</reference>
<accession>A0AAV3UKD2</accession>
<dbReference type="EMBL" id="BAABKX010000015">
    <property type="protein sequence ID" value="GAA5055176.1"/>
    <property type="molecule type" value="Genomic_DNA"/>
</dbReference>
<dbReference type="Proteomes" id="UP001501729">
    <property type="component" value="Unassembled WGS sequence"/>
</dbReference>
<dbReference type="RefSeq" id="WP_227774560.1">
    <property type="nucleotide sequence ID" value="NZ_BAABKX010000015.1"/>
</dbReference>
<gene>
    <name evidence="1" type="ORF">GCM10025751_34490</name>
</gene>
<dbReference type="AlphaFoldDB" id="A0AAV3UKD2"/>
<dbReference type="PROSITE" id="PS51257">
    <property type="entry name" value="PROKAR_LIPOPROTEIN"/>
    <property type="match status" value="1"/>
</dbReference>
<comment type="caution">
    <text evidence="1">The sequence shown here is derived from an EMBL/GenBank/DDBJ whole genome shotgun (WGS) entry which is preliminary data.</text>
</comment>
<evidence type="ECO:0000313" key="2">
    <source>
        <dbReference type="Proteomes" id="UP001501729"/>
    </source>
</evidence>
<keyword evidence="2" id="KW-1185">Reference proteome</keyword>
<name>A0AAV3UKD2_9EURY</name>
<proteinExistence type="predicted"/>
<sequence length="243" mass="26361">MNMRNVAVSIVLLTLVTFAGCVSEPVNDAPDANATKSTTTMALDDLSFPDGTSDERIENASVLAETHSEILADRSYTAEFESVATNEDGRIVTTQTVRHETDSDGKTEEWYADREVSSADRESHTASYANKSSVYTKRVNDTASYDVRRMENGVETPNGIISSLTPILTAGEYRNSHVVSRDGERLVEYRFAGLCDDATASDLETVTNVSGSVLVSQQGVVHRASVNLTNKQGGSESNSQLDY</sequence>
<organism evidence="1 2">
    <name type="scientific">Haladaptatus pallidirubidus</name>
    <dbReference type="NCBI Taxonomy" id="1008152"/>
    <lineage>
        <taxon>Archaea</taxon>
        <taxon>Methanobacteriati</taxon>
        <taxon>Methanobacteriota</taxon>
        <taxon>Stenosarchaea group</taxon>
        <taxon>Halobacteria</taxon>
        <taxon>Halobacteriales</taxon>
        <taxon>Haladaptataceae</taxon>
        <taxon>Haladaptatus</taxon>
    </lineage>
</organism>
<evidence type="ECO:0000313" key="1">
    <source>
        <dbReference type="EMBL" id="GAA5055176.1"/>
    </source>
</evidence>
<protein>
    <submittedName>
        <fullName evidence="1">Uncharacterized protein</fullName>
    </submittedName>
</protein>
<dbReference type="GeneID" id="68614689"/>